<dbReference type="Gramene" id="Psat05G0838500-T2">
    <property type="protein sequence ID" value="KAI5414223.1"/>
    <property type="gene ID" value="KIW84_058385"/>
</dbReference>
<protein>
    <submittedName>
        <fullName evidence="1">Uncharacterized protein</fullName>
    </submittedName>
</protein>
<sequence>SDPDYDRSYGRYARSLSASAVNLVPFNLPKAQPSFAQYDITFNQLGQMAQTQASLGYGSPSTPIMSPFCTPGLNPASGDGAYLQWPSPTMMYAHSYDQFRHAVYQATFGQPLSFDYSQNY</sequence>
<accession>A0A9D4X3R0</accession>
<proteinExistence type="predicted"/>
<dbReference type="Proteomes" id="UP001058974">
    <property type="component" value="Chromosome 5"/>
</dbReference>
<dbReference type="EMBL" id="JAMSHJ010000005">
    <property type="protein sequence ID" value="KAI5414223.1"/>
    <property type="molecule type" value="Genomic_DNA"/>
</dbReference>
<organism evidence="1 2">
    <name type="scientific">Pisum sativum</name>
    <name type="common">Garden pea</name>
    <name type="synonym">Lathyrus oleraceus</name>
    <dbReference type="NCBI Taxonomy" id="3888"/>
    <lineage>
        <taxon>Eukaryota</taxon>
        <taxon>Viridiplantae</taxon>
        <taxon>Streptophyta</taxon>
        <taxon>Embryophyta</taxon>
        <taxon>Tracheophyta</taxon>
        <taxon>Spermatophyta</taxon>
        <taxon>Magnoliopsida</taxon>
        <taxon>eudicotyledons</taxon>
        <taxon>Gunneridae</taxon>
        <taxon>Pentapetalae</taxon>
        <taxon>rosids</taxon>
        <taxon>fabids</taxon>
        <taxon>Fabales</taxon>
        <taxon>Fabaceae</taxon>
        <taxon>Papilionoideae</taxon>
        <taxon>50 kb inversion clade</taxon>
        <taxon>NPAAA clade</taxon>
        <taxon>Hologalegina</taxon>
        <taxon>IRL clade</taxon>
        <taxon>Fabeae</taxon>
        <taxon>Lathyrus</taxon>
    </lineage>
</organism>
<evidence type="ECO:0000313" key="2">
    <source>
        <dbReference type="Proteomes" id="UP001058974"/>
    </source>
</evidence>
<gene>
    <name evidence="1" type="ORF">KIW84_058385</name>
</gene>
<feature type="non-terminal residue" evidence="1">
    <location>
        <position position="1"/>
    </location>
</feature>
<keyword evidence="2" id="KW-1185">Reference proteome</keyword>
<name>A0A9D4X3R0_PEA</name>
<comment type="caution">
    <text evidence="1">The sequence shown here is derived from an EMBL/GenBank/DDBJ whole genome shotgun (WGS) entry which is preliminary data.</text>
</comment>
<reference evidence="1 2" key="1">
    <citation type="journal article" date="2022" name="Nat. Genet.">
        <title>Improved pea reference genome and pan-genome highlight genomic features and evolutionary characteristics.</title>
        <authorList>
            <person name="Yang T."/>
            <person name="Liu R."/>
            <person name="Luo Y."/>
            <person name="Hu S."/>
            <person name="Wang D."/>
            <person name="Wang C."/>
            <person name="Pandey M.K."/>
            <person name="Ge S."/>
            <person name="Xu Q."/>
            <person name="Li N."/>
            <person name="Li G."/>
            <person name="Huang Y."/>
            <person name="Saxena R.K."/>
            <person name="Ji Y."/>
            <person name="Li M."/>
            <person name="Yan X."/>
            <person name="He Y."/>
            <person name="Liu Y."/>
            <person name="Wang X."/>
            <person name="Xiang C."/>
            <person name="Varshney R.K."/>
            <person name="Ding H."/>
            <person name="Gao S."/>
            <person name="Zong X."/>
        </authorList>
    </citation>
    <scope>NUCLEOTIDE SEQUENCE [LARGE SCALE GENOMIC DNA]</scope>
    <source>
        <strain evidence="1 2">cv. Zhongwan 6</strain>
    </source>
</reference>
<dbReference type="AlphaFoldDB" id="A0A9D4X3R0"/>
<evidence type="ECO:0000313" key="1">
    <source>
        <dbReference type="EMBL" id="KAI5414223.1"/>
    </source>
</evidence>